<accession>A0A9K3E561</accession>
<reference evidence="1" key="2">
    <citation type="submission" date="2020-06" db="EMBL/GenBank/DDBJ databases">
        <title>Helianthus annuus Genome sequencing and assembly Release 2.</title>
        <authorList>
            <person name="Gouzy J."/>
            <person name="Langlade N."/>
            <person name="Munos S."/>
        </authorList>
    </citation>
    <scope>NUCLEOTIDE SEQUENCE</scope>
    <source>
        <tissue evidence="1">Leaves</tissue>
    </source>
</reference>
<comment type="caution">
    <text evidence="1">The sequence shown here is derived from an EMBL/GenBank/DDBJ whole genome shotgun (WGS) entry which is preliminary data.</text>
</comment>
<keyword evidence="2" id="KW-1185">Reference proteome</keyword>
<dbReference type="EMBL" id="MNCJ02000329">
    <property type="protein sequence ID" value="KAF5767084.1"/>
    <property type="molecule type" value="Genomic_DNA"/>
</dbReference>
<protein>
    <submittedName>
        <fullName evidence="1">Uncharacterized protein</fullName>
    </submittedName>
</protein>
<evidence type="ECO:0000313" key="2">
    <source>
        <dbReference type="Proteomes" id="UP000215914"/>
    </source>
</evidence>
<dbReference type="Gramene" id="mRNA:HanXRQr2_Chr14g0620241">
    <property type="protein sequence ID" value="CDS:HanXRQr2_Chr14g0620241.1"/>
    <property type="gene ID" value="HanXRQr2_Chr14g0620241"/>
</dbReference>
<reference evidence="1" key="1">
    <citation type="journal article" date="2017" name="Nature">
        <title>The sunflower genome provides insights into oil metabolism, flowering and Asterid evolution.</title>
        <authorList>
            <person name="Badouin H."/>
            <person name="Gouzy J."/>
            <person name="Grassa C.J."/>
            <person name="Murat F."/>
            <person name="Staton S.E."/>
            <person name="Cottret L."/>
            <person name="Lelandais-Briere C."/>
            <person name="Owens G.L."/>
            <person name="Carrere S."/>
            <person name="Mayjonade B."/>
            <person name="Legrand L."/>
            <person name="Gill N."/>
            <person name="Kane N.C."/>
            <person name="Bowers J.E."/>
            <person name="Hubner S."/>
            <person name="Bellec A."/>
            <person name="Berard A."/>
            <person name="Berges H."/>
            <person name="Blanchet N."/>
            <person name="Boniface M.C."/>
            <person name="Brunel D."/>
            <person name="Catrice O."/>
            <person name="Chaidir N."/>
            <person name="Claudel C."/>
            <person name="Donnadieu C."/>
            <person name="Faraut T."/>
            <person name="Fievet G."/>
            <person name="Helmstetter N."/>
            <person name="King M."/>
            <person name="Knapp S.J."/>
            <person name="Lai Z."/>
            <person name="Le Paslier M.C."/>
            <person name="Lippi Y."/>
            <person name="Lorenzon L."/>
            <person name="Mandel J.R."/>
            <person name="Marage G."/>
            <person name="Marchand G."/>
            <person name="Marquand E."/>
            <person name="Bret-Mestries E."/>
            <person name="Morien E."/>
            <person name="Nambeesan S."/>
            <person name="Nguyen T."/>
            <person name="Pegot-Espagnet P."/>
            <person name="Pouilly N."/>
            <person name="Raftis F."/>
            <person name="Sallet E."/>
            <person name="Schiex T."/>
            <person name="Thomas J."/>
            <person name="Vandecasteele C."/>
            <person name="Vares D."/>
            <person name="Vear F."/>
            <person name="Vautrin S."/>
            <person name="Crespi M."/>
            <person name="Mangin B."/>
            <person name="Burke J.M."/>
            <person name="Salse J."/>
            <person name="Munos S."/>
            <person name="Vincourt P."/>
            <person name="Rieseberg L.H."/>
            <person name="Langlade N.B."/>
        </authorList>
    </citation>
    <scope>NUCLEOTIDE SEQUENCE</scope>
    <source>
        <tissue evidence="1">Leaves</tissue>
    </source>
</reference>
<evidence type="ECO:0000313" key="1">
    <source>
        <dbReference type="EMBL" id="KAF5767084.1"/>
    </source>
</evidence>
<sequence>MPTEIKLLSINRKRVNDKRPGFKFWAGTVTSRYTIHVAPQKQSLLKICSSLRDP</sequence>
<name>A0A9K3E561_HELAN</name>
<dbReference type="AlphaFoldDB" id="A0A9K3E561"/>
<organism evidence="1 2">
    <name type="scientific">Helianthus annuus</name>
    <name type="common">Common sunflower</name>
    <dbReference type="NCBI Taxonomy" id="4232"/>
    <lineage>
        <taxon>Eukaryota</taxon>
        <taxon>Viridiplantae</taxon>
        <taxon>Streptophyta</taxon>
        <taxon>Embryophyta</taxon>
        <taxon>Tracheophyta</taxon>
        <taxon>Spermatophyta</taxon>
        <taxon>Magnoliopsida</taxon>
        <taxon>eudicotyledons</taxon>
        <taxon>Gunneridae</taxon>
        <taxon>Pentapetalae</taxon>
        <taxon>asterids</taxon>
        <taxon>campanulids</taxon>
        <taxon>Asterales</taxon>
        <taxon>Asteraceae</taxon>
        <taxon>Asteroideae</taxon>
        <taxon>Heliantheae alliance</taxon>
        <taxon>Heliantheae</taxon>
        <taxon>Helianthus</taxon>
    </lineage>
</organism>
<dbReference type="Proteomes" id="UP000215914">
    <property type="component" value="Unassembled WGS sequence"/>
</dbReference>
<proteinExistence type="predicted"/>
<gene>
    <name evidence="1" type="ORF">HanXRQr2_Chr14g0620241</name>
</gene>